<keyword evidence="2" id="KW-0472">Membrane</keyword>
<name>A0A066WI02_TILAU</name>
<keyword evidence="2" id="KW-1133">Transmembrane helix</keyword>
<feature type="region of interest" description="Disordered" evidence="1">
    <location>
        <begin position="493"/>
        <end position="521"/>
    </location>
</feature>
<evidence type="ECO:0000313" key="3">
    <source>
        <dbReference type="EMBL" id="KDN53431.1"/>
    </source>
</evidence>
<feature type="region of interest" description="Disordered" evidence="1">
    <location>
        <begin position="660"/>
        <end position="697"/>
    </location>
</feature>
<dbReference type="GeneID" id="25267743"/>
<feature type="compositionally biased region" description="Basic and acidic residues" evidence="1">
    <location>
        <begin position="496"/>
        <end position="509"/>
    </location>
</feature>
<dbReference type="HOGENOM" id="CLU_265581_0_0_1"/>
<dbReference type="Proteomes" id="UP000027361">
    <property type="component" value="Unassembled WGS sequence"/>
</dbReference>
<dbReference type="InParanoid" id="A0A066WI02"/>
<feature type="region of interest" description="Disordered" evidence="1">
    <location>
        <begin position="991"/>
        <end position="1013"/>
    </location>
</feature>
<feature type="compositionally biased region" description="Polar residues" evidence="1">
    <location>
        <begin position="1071"/>
        <end position="1082"/>
    </location>
</feature>
<feature type="compositionally biased region" description="Polar residues" evidence="1">
    <location>
        <begin position="510"/>
        <end position="521"/>
    </location>
</feature>
<feature type="compositionally biased region" description="Polar residues" evidence="1">
    <location>
        <begin position="420"/>
        <end position="448"/>
    </location>
</feature>
<organism evidence="3 4">
    <name type="scientific">Tilletiaria anomala (strain ATCC 24038 / CBS 436.72 / UBC 951)</name>
    <dbReference type="NCBI Taxonomy" id="1037660"/>
    <lineage>
        <taxon>Eukaryota</taxon>
        <taxon>Fungi</taxon>
        <taxon>Dikarya</taxon>
        <taxon>Basidiomycota</taxon>
        <taxon>Ustilaginomycotina</taxon>
        <taxon>Exobasidiomycetes</taxon>
        <taxon>Georgefischeriales</taxon>
        <taxon>Tilletiariaceae</taxon>
        <taxon>Tilletiaria</taxon>
    </lineage>
</organism>
<proteinExistence type="predicted"/>
<feature type="compositionally biased region" description="Low complexity" evidence="1">
    <location>
        <begin position="1106"/>
        <end position="1148"/>
    </location>
</feature>
<feature type="compositionally biased region" description="Polar residues" evidence="1">
    <location>
        <begin position="257"/>
        <end position="278"/>
    </location>
</feature>
<accession>A0A066WI02</accession>
<comment type="caution">
    <text evidence="3">The sequence shown here is derived from an EMBL/GenBank/DDBJ whole genome shotgun (WGS) entry which is preliminary data.</text>
</comment>
<feature type="compositionally biased region" description="Low complexity" evidence="1">
    <location>
        <begin position="997"/>
        <end position="1010"/>
    </location>
</feature>
<dbReference type="EMBL" id="JMSN01000002">
    <property type="protein sequence ID" value="KDN53431.1"/>
    <property type="molecule type" value="Genomic_DNA"/>
</dbReference>
<feature type="transmembrane region" description="Helical" evidence="2">
    <location>
        <begin position="190"/>
        <end position="216"/>
    </location>
</feature>
<dbReference type="RefSeq" id="XP_013246270.1">
    <property type="nucleotide sequence ID" value="XM_013390816.1"/>
</dbReference>
<evidence type="ECO:0000313" key="4">
    <source>
        <dbReference type="Proteomes" id="UP000027361"/>
    </source>
</evidence>
<evidence type="ECO:0000256" key="2">
    <source>
        <dbReference type="SAM" id="Phobius"/>
    </source>
</evidence>
<feature type="compositionally biased region" description="Polar residues" evidence="1">
    <location>
        <begin position="391"/>
        <end position="406"/>
    </location>
</feature>
<sequence>MDQRDLAPFGVLAYDPALPTRAAGRPARRYSRMPSTPRGRAQQHRQAPRDVADVNGDTKGNGARNGGGSRSPAHTRPYSTDKGSNKVEYGPDPAGSKRIINAGSFVLAGTTGIQPRIAYTSALTLTDPYGFVYTSPAAVAFSTAAVAAAHPSLSAGSPSAEASFSGSNADSDASSSAYLPSAWQPPPPHFAAYLGMSVFGIIVLILAMSVVGICVYRHGVRNLERKATELQASIDSLDRQARSRYHDGSDDDATKLGGSTSFVSDRSSADGSLNWPNSRRNRKGGSTTGGRLKRWWSGNRSGPKSRKVQSAPSVIIDGHVQRLVSPYETPVAQAQGASLWSRLPGSGSVKTGGLFRYRTKDYGDLPTSVSLPNTPRFADFKVDLYEGSANHATQANAGGPNATGSAEGSYPSERPPGGAQQVSVSLQSAAHPRQISSTSRGATNGQIHQASASPLSAAVYLYSPTAWRNVDSPLISAPSPALDRESMEILASPNRQHGDWHSSAPKHDTQTSWAASSQVPRVNSDIDSAARPFDQDMLAPAGLTCDPKPTRPPFVRRDSSEETLVGSSSFQSVSLPTPVQGLGVSLDTNAASDSRQPAAKLINTLNETIADWQSAAAGQSIPQRLGSCDILAAISPSSSEHSMTAGATTMNFLDTTESVQEDVSDFSEKPVGHSSITPQSRPEPATHEEGINSKPSRIPSMHMIKTHAQAMTVTPTRARIMPAPSRERYRRTIDAIADMDGLDAIEEALRLIAQLLVVPSRPSPRRRRAGTLPTQESRPIVPIKTRPRRGTESSAENAMLHSVRQQLLLNGPPEAKAQLARSITKTKGQVRFLLDVDQTDKRHTLRNSSHGHQDARTSMQHDHLFRPVSTASTGSAYSVASRPNSLAPRIPTRSWVSSTVPYDAASALHEFFGMEINPSPSSMAASNDDHEEVMSMASGSDGMRFEAVTLHPEQQGANGSRKAPSNVRGLGYHLPQRMSHRVAHGTAQYDAAHARHSSPGTPCRTSTSSSTKRRFRAGAKISSGLGLFLDDTTGSDEDMSELPRMLWRPSLASGLATSASGIVHHHPGPSLSKSESNPRGRSLISNEADIDAWSFFATREVLERGPSSSSRNTLQSPSSSSSRRSLQGRTRSPSSDPGLRPRLLGRSSSPPPSPRTVEIDAPSSPLYLHPNESIEALSNSASTNSAPSSPAEYEPAMIIRLPNSHNSISASSEKPQRKLAKRALHRQYSEYMSPTMQVFRFYIDPHRQSVVGE</sequence>
<dbReference type="AlphaFoldDB" id="A0A066WI02"/>
<feature type="region of interest" description="Disordered" evidence="1">
    <location>
        <begin position="1060"/>
        <end position="1082"/>
    </location>
</feature>
<feature type="compositionally biased region" description="Polar residues" evidence="1">
    <location>
        <begin position="298"/>
        <end position="310"/>
    </location>
</feature>
<keyword evidence="2" id="KW-0812">Transmembrane</keyword>
<protein>
    <submittedName>
        <fullName evidence="3">Uncharacterized protein</fullName>
    </submittedName>
</protein>
<feature type="region of interest" description="Disordered" evidence="1">
    <location>
        <begin position="391"/>
        <end position="448"/>
    </location>
</feature>
<reference evidence="3 4" key="1">
    <citation type="submission" date="2014-05" db="EMBL/GenBank/DDBJ databases">
        <title>Draft genome sequence of a rare smut relative, Tilletiaria anomala UBC 951.</title>
        <authorList>
            <consortium name="DOE Joint Genome Institute"/>
            <person name="Toome M."/>
            <person name="Kuo A."/>
            <person name="Henrissat B."/>
            <person name="Lipzen A."/>
            <person name="Tritt A."/>
            <person name="Yoshinaga Y."/>
            <person name="Zane M."/>
            <person name="Barry K."/>
            <person name="Grigoriev I.V."/>
            <person name="Spatafora J.W."/>
            <person name="Aimea M.C."/>
        </authorList>
    </citation>
    <scope>NUCLEOTIDE SEQUENCE [LARGE SCALE GENOMIC DNA]</scope>
    <source>
        <strain evidence="3 4">UBC 951</strain>
    </source>
</reference>
<feature type="region of interest" description="Disordered" evidence="1">
    <location>
        <begin position="1104"/>
        <end position="1169"/>
    </location>
</feature>
<feature type="region of interest" description="Disordered" evidence="1">
    <location>
        <begin position="240"/>
        <end position="310"/>
    </location>
</feature>
<feature type="region of interest" description="Disordered" evidence="1">
    <location>
        <begin position="1"/>
        <end position="93"/>
    </location>
</feature>
<gene>
    <name evidence="3" type="ORF">K437DRAFT_71480</name>
</gene>
<keyword evidence="4" id="KW-1185">Reference proteome</keyword>
<feature type="compositionally biased region" description="Basic and acidic residues" evidence="1">
    <location>
        <begin position="240"/>
        <end position="254"/>
    </location>
</feature>
<evidence type="ECO:0000256" key="1">
    <source>
        <dbReference type="SAM" id="MobiDB-lite"/>
    </source>
</evidence>